<dbReference type="PATRIC" id="fig|632772.20.peg.4227"/>
<dbReference type="AlphaFoldDB" id="C1B9C4"/>
<gene>
    <name evidence="1" type="ordered locus">ROP_40300</name>
</gene>
<evidence type="ECO:0008006" key="3">
    <source>
        <dbReference type="Google" id="ProtNLM"/>
    </source>
</evidence>
<reference evidence="1 2" key="1">
    <citation type="submission" date="2009-03" db="EMBL/GenBank/DDBJ databases">
        <title>Comparison of the complete genome sequences of Rhodococcus erythropolis PR4 and Rhodococcus opacus B4.</title>
        <authorList>
            <person name="Takarada H."/>
            <person name="Sekine M."/>
            <person name="Hosoyama A."/>
            <person name="Yamada R."/>
            <person name="Fujisawa T."/>
            <person name="Omata S."/>
            <person name="Shimizu A."/>
            <person name="Tsukatani N."/>
            <person name="Tanikawa S."/>
            <person name="Fujita N."/>
            <person name="Harayama S."/>
        </authorList>
    </citation>
    <scope>NUCLEOTIDE SEQUENCE [LARGE SCALE GENOMIC DNA]</scope>
    <source>
        <strain evidence="1 2">B4</strain>
    </source>
</reference>
<sequence length="66" mass="7907">MNETQQEADDEQAYELIYDQGKAAFWDGKGVWCHDHHDGSFEQRLWLDGWTEAKRQHDTRAQRTRN</sequence>
<dbReference type="HOGENOM" id="CLU_2828382_0_0_11"/>
<evidence type="ECO:0000313" key="2">
    <source>
        <dbReference type="Proteomes" id="UP000002212"/>
    </source>
</evidence>
<dbReference type="KEGG" id="rop:ROP_40300"/>
<dbReference type="EMBL" id="AP011115">
    <property type="protein sequence ID" value="BAH52277.1"/>
    <property type="molecule type" value="Genomic_DNA"/>
</dbReference>
<protein>
    <recommendedName>
        <fullName evidence="3">Ribosome modulation factor</fullName>
    </recommendedName>
</protein>
<name>C1B9C4_RHOOB</name>
<evidence type="ECO:0000313" key="1">
    <source>
        <dbReference type="EMBL" id="BAH52277.1"/>
    </source>
</evidence>
<organism evidence="1 2">
    <name type="scientific">Rhodococcus opacus (strain B4)</name>
    <dbReference type="NCBI Taxonomy" id="632772"/>
    <lineage>
        <taxon>Bacteria</taxon>
        <taxon>Bacillati</taxon>
        <taxon>Actinomycetota</taxon>
        <taxon>Actinomycetes</taxon>
        <taxon>Mycobacteriales</taxon>
        <taxon>Nocardiaceae</taxon>
        <taxon>Rhodococcus</taxon>
    </lineage>
</organism>
<proteinExistence type="predicted"/>
<dbReference type="Proteomes" id="UP000002212">
    <property type="component" value="Chromosome"/>
</dbReference>
<dbReference type="RefSeq" id="WP_012691214.1">
    <property type="nucleotide sequence ID" value="NC_012522.1"/>
</dbReference>
<accession>C1B9C4</accession>
<dbReference type="STRING" id="632772.ROP_40300"/>